<protein>
    <submittedName>
        <fullName evidence="1">Uncharacterized protein</fullName>
    </submittedName>
</protein>
<accession>A0A1G9D3P6</accession>
<dbReference type="Proteomes" id="UP000199580">
    <property type="component" value="Unassembled WGS sequence"/>
</dbReference>
<dbReference type="OrthoDB" id="5952844at2"/>
<dbReference type="RefSeq" id="WP_091399176.1">
    <property type="nucleotide sequence ID" value="NZ_BKAI01000016.1"/>
</dbReference>
<evidence type="ECO:0000313" key="2">
    <source>
        <dbReference type="Proteomes" id="UP000199580"/>
    </source>
</evidence>
<dbReference type="AlphaFoldDB" id="A0A1G9D3P6"/>
<keyword evidence="2" id="KW-1185">Reference proteome</keyword>
<sequence length="162" mass="18407">MAQIPVTLPKLTDAELTTIRTNINAIKAILTPKFVNLEPDDRQRFGSINEKNKLVINKVKDYRDNMPSLSNPDIDWTAFAEKSTTRKNFMLVIDMINELNELCNDPRTLVDYSLYGDARKDYKFTKYKAEDDGGGAAGFEAKYEALHEFYLNEDGSSETPKA</sequence>
<dbReference type="STRING" id="1128970.SAMN04487935_3710"/>
<reference evidence="1 2" key="1">
    <citation type="submission" date="2016-10" db="EMBL/GenBank/DDBJ databases">
        <authorList>
            <person name="de Groot N.N."/>
        </authorList>
    </citation>
    <scope>NUCLEOTIDE SEQUENCE [LARGE SCALE GENOMIC DNA]</scope>
    <source>
        <strain evidence="1 2">CGMCC 1.10076</strain>
    </source>
</reference>
<name>A0A1G9D3P6_9FLAO</name>
<organism evidence="1 2">
    <name type="scientific">Flavobacterium noncentrifugens</name>
    <dbReference type="NCBI Taxonomy" id="1128970"/>
    <lineage>
        <taxon>Bacteria</taxon>
        <taxon>Pseudomonadati</taxon>
        <taxon>Bacteroidota</taxon>
        <taxon>Flavobacteriia</taxon>
        <taxon>Flavobacteriales</taxon>
        <taxon>Flavobacteriaceae</taxon>
        <taxon>Flavobacterium</taxon>
    </lineage>
</organism>
<gene>
    <name evidence="1" type="ORF">SAMN04487935_3710</name>
</gene>
<dbReference type="EMBL" id="FNEZ01000008">
    <property type="protein sequence ID" value="SDK58511.1"/>
    <property type="molecule type" value="Genomic_DNA"/>
</dbReference>
<evidence type="ECO:0000313" key="1">
    <source>
        <dbReference type="EMBL" id="SDK58511.1"/>
    </source>
</evidence>
<proteinExistence type="predicted"/>